<dbReference type="Proteomes" id="UP000298663">
    <property type="component" value="Chromosome X"/>
</dbReference>
<sequence>MSKTTHFNASKSTMTCTNMWLVSAPGPHLFLAPKKRTLKRSDGLRIYVFVRECMLRGCRWLTDLLRE</sequence>
<proteinExistence type="predicted"/>
<evidence type="ECO:0000313" key="1">
    <source>
        <dbReference type="EMBL" id="TMS39787.1"/>
    </source>
</evidence>
<protein>
    <submittedName>
        <fullName evidence="1">Uncharacterized protein</fullName>
    </submittedName>
</protein>
<name>A0A4U8V7M6_STECR</name>
<organism evidence="1 2">
    <name type="scientific">Steinernema carpocapsae</name>
    <name type="common">Entomopathogenic nematode</name>
    <dbReference type="NCBI Taxonomy" id="34508"/>
    <lineage>
        <taxon>Eukaryota</taxon>
        <taxon>Metazoa</taxon>
        <taxon>Ecdysozoa</taxon>
        <taxon>Nematoda</taxon>
        <taxon>Chromadorea</taxon>
        <taxon>Rhabditida</taxon>
        <taxon>Tylenchina</taxon>
        <taxon>Panagrolaimomorpha</taxon>
        <taxon>Strongyloidoidea</taxon>
        <taxon>Steinernematidae</taxon>
        <taxon>Steinernema</taxon>
    </lineage>
</organism>
<dbReference type="EMBL" id="CM016762">
    <property type="protein sequence ID" value="TMS39787.1"/>
    <property type="molecule type" value="Genomic_DNA"/>
</dbReference>
<evidence type="ECO:0000313" key="2">
    <source>
        <dbReference type="Proteomes" id="UP000298663"/>
    </source>
</evidence>
<accession>A0A4U8V7M6</accession>
<dbReference type="AlphaFoldDB" id="A0A4U8V7M6"/>
<reference evidence="1 2" key="1">
    <citation type="journal article" date="2015" name="Genome Biol.">
        <title>Comparative genomics of Steinernema reveals deeply conserved gene regulatory networks.</title>
        <authorList>
            <person name="Dillman A.R."/>
            <person name="Macchietto M."/>
            <person name="Porter C.F."/>
            <person name="Rogers A."/>
            <person name="Williams B."/>
            <person name="Antoshechkin I."/>
            <person name="Lee M.M."/>
            <person name="Goodwin Z."/>
            <person name="Lu X."/>
            <person name="Lewis E.E."/>
            <person name="Goodrich-Blair H."/>
            <person name="Stock S.P."/>
            <person name="Adams B.J."/>
            <person name="Sternberg P.W."/>
            <person name="Mortazavi A."/>
        </authorList>
    </citation>
    <scope>NUCLEOTIDE SEQUENCE [LARGE SCALE GENOMIC DNA]</scope>
    <source>
        <strain evidence="1 2">ALL</strain>
    </source>
</reference>
<keyword evidence="2" id="KW-1185">Reference proteome</keyword>
<gene>
    <name evidence="1" type="ORF">L596_006265</name>
</gene>
<reference evidence="1 2" key="2">
    <citation type="journal article" date="2019" name="G3 (Bethesda)">
        <title>Hybrid Assembly of the Genome of the Entomopathogenic Nematode Steinernema carpocapsae Identifies the X-Chromosome.</title>
        <authorList>
            <person name="Serra L."/>
            <person name="Macchietto M."/>
            <person name="Macias-Munoz A."/>
            <person name="McGill C.J."/>
            <person name="Rodriguez I.M."/>
            <person name="Rodriguez B."/>
            <person name="Murad R."/>
            <person name="Mortazavi A."/>
        </authorList>
    </citation>
    <scope>NUCLEOTIDE SEQUENCE [LARGE SCALE GENOMIC DNA]</scope>
    <source>
        <strain evidence="1 2">ALL</strain>
    </source>
</reference>